<reference evidence="7" key="2">
    <citation type="submission" date="2015-07" db="EMBL/GenBank/DDBJ databases">
        <authorList>
            <person name="Noorani M."/>
        </authorList>
    </citation>
    <scope>NUCLEOTIDE SEQUENCE</scope>
    <source>
        <strain evidence="7">Yugu1</strain>
    </source>
</reference>
<dbReference type="InterPro" id="IPR006461">
    <property type="entry name" value="PLAC_motif_containing"/>
</dbReference>
<keyword evidence="2 6" id="KW-0812">Transmembrane</keyword>
<evidence type="ECO:0000256" key="3">
    <source>
        <dbReference type="ARBA" id="ARBA00022989"/>
    </source>
</evidence>
<evidence type="ECO:0000313" key="7">
    <source>
        <dbReference type="EMBL" id="RCV13459.1"/>
    </source>
</evidence>
<feature type="transmembrane region" description="Helical" evidence="6">
    <location>
        <begin position="181"/>
        <end position="203"/>
    </location>
</feature>
<name>A0A368Q6A4_SETIT</name>
<evidence type="ECO:0000256" key="4">
    <source>
        <dbReference type="ARBA" id="ARBA00023136"/>
    </source>
</evidence>
<dbReference type="AlphaFoldDB" id="A0A368Q6A4"/>
<dbReference type="Pfam" id="PF04749">
    <property type="entry name" value="PLAC8"/>
    <property type="match status" value="1"/>
</dbReference>
<dbReference type="GO" id="GO:0016020">
    <property type="term" value="C:membrane"/>
    <property type="evidence" value="ECO:0007669"/>
    <property type="project" value="UniProtKB-SubCell"/>
</dbReference>
<gene>
    <name evidence="7" type="ORF">SETIT_2G348500v2</name>
</gene>
<evidence type="ECO:0008006" key="8">
    <source>
        <dbReference type="Google" id="ProtNLM"/>
    </source>
</evidence>
<protein>
    <recommendedName>
        <fullName evidence="8">PLAC8 family protein</fullName>
    </recommendedName>
</protein>
<feature type="transmembrane region" description="Helical" evidence="6">
    <location>
        <begin position="209"/>
        <end position="228"/>
    </location>
</feature>
<evidence type="ECO:0000256" key="6">
    <source>
        <dbReference type="SAM" id="Phobius"/>
    </source>
</evidence>
<comment type="subcellular location">
    <subcellularLocation>
        <location evidence="1">Membrane</location>
    </subcellularLocation>
</comment>
<evidence type="ECO:0000256" key="2">
    <source>
        <dbReference type="ARBA" id="ARBA00022692"/>
    </source>
</evidence>
<evidence type="ECO:0000256" key="5">
    <source>
        <dbReference type="SAM" id="MobiDB-lite"/>
    </source>
</evidence>
<organism evidence="7">
    <name type="scientific">Setaria italica</name>
    <name type="common">Foxtail millet</name>
    <name type="synonym">Panicum italicum</name>
    <dbReference type="NCBI Taxonomy" id="4555"/>
    <lineage>
        <taxon>Eukaryota</taxon>
        <taxon>Viridiplantae</taxon>
        <taxon>Streptophyta</taxon>
        <taxon>Embryophyta</taxon>
        <taxon>Tracheophyta</taxon>
        <taxon>Spermatophyta</taxon>
        <taxon>Magnoliopsida</taxon>
        <taxon>Liliopsida</taxon>
        <taxon>Poales</taxon>
        <taxon>Poaceae</taxon>
        <taxon>PACMAD clade</taxon>
        <taxon>Panicoideae</taxon>
        <taxon>Panicodae</taxon>
        <taxon>Paniceae</taxon>
        <taxon>Cenchrinae</taxon>
        <taxon>Setaria</taxon>
    </lineage>
</organism>
<keyword evidence="4 6" id="KW-0472">Membrane</keyword>
<dbReference type="STRING" id="4555.A0A368Q6A4"/>
<proteinExistence type="predicted"/>
<dbReference type="KEGG" id="sita:101770485"/>
<dbReference type="NCBIfam" id="TIGR01571">
    <property type="entry name" value="A_thal_Cys_rich"/>
    <property type="match status" value="1"/>
</dbReference>
<feature type="compositionally biased region" description="Low complexity" evidence="5">
    <location>
        <begin position="56"/>
        <end position="69"/>
    </location>
</feature>
<evidence type="ECO:0000256" key="1">
    <source>
        <dbReference type="ARBA" id="ARBA00004370"/>
    </source>
</evidence>
<feature type="compositionally biased region" description="Basic and acidic residues" evidence="5">
    <location>
        <begin position="38"/>
        <end position="48"/>
    </location>
</feature>
<dbReference type="PANTHER" id="PTHR15907">
    <property type="entry name" value="DUF614 FAMILY PROTEIN-RELATED"/>
    <property type="match status" value="1"/>
</dbReference>
<keyword evidence="3 6" id="KW-1133">Transmembrane helix</keyword>
<dbReference type="OrthoDB" id="1045822at2759"/>
<feature type="region of interest" description="Disordered" evidence="5">
    <location>
        <begin position="16"/>
        <end position="95"/>
    </location>
</feature>
<sequence>MCSSLPLIIGGDLLDVKKPGAIPRRTPRNRNNASTKRKASEREGKGEVQEAEEEVMAAAAEELSTAARSSGGGPLGTEEEEEERRRGESESEGEESGMAAVLDFDMLCASVALSAERRKGAAAAEAAGDCGGGVGGGGVQRMWEGDVVLDCLEDRRIALEAACCPCYRFGKNMRRANLGSCFLQGMFYFVLLAAVLVSLIAFSVTKHHIYLYMGLASVLLVAIYTGYFRRRIRKQFNIRGTESSLDDCVLHLICPCCTLCQEARTLEMNNVQCGVWHGRGDTICLGSNGEGNKAFAALNKASLVPSKSPGLCCMDRTSNAADEHEPLVPSAQPEQV</sequence>
<reference evidence="7" key="1">
    <citation type="journal article" date="2012" name="Nat. Biotechnol.">
        <title>Reference genome sequence of the model plant Setaria.</title>
        <authorList>
            <person name="Bennetzen J.L."/>
            <person name="Schmutz J."/>
            <person name="Wang H."/>
            <person name="Percifield R."/>
            <person name="Hawkins J."/>
            <person name="Pontaroli A.C."/>
            <person name="Estep M."/>
            <person name="Feng L."/>
            <person name="Vaughn J.N."/>
            <person name="Grimwood J."/>
            <person name="Jenkins J."/>
            <person name="Barry K."/>
            <person name="Lindquist E."/>
            <person name="Hellsten U."/>
            <person name="Deshpande S."/>
            <person name="Wang X."/>
            <person name="Wu X."/>
            <person name="Mitros T."/>
            <person name="Triplett J."/>
            <person name="Yang X."/>
            <person name="Ye C.Y."/>
            <person name="Mauro-Herrera M."/>
            <person name="Wang L."/>
            <person name="Li P."/>
            <person name="Sharma M."/>
            <person name="Sharma R."/>
            <person name="Ronald P.C."/>
            <person name="Panaud O."/>
            <person name="Kellogg E.A."/>
            <person name="Brutnell T.P."/>
            <person name="Doust A.N."/>
            <person name="Tuskan G.A."/>
            <person name="Rokhsar D."/>
            <person name="Devos K.M."/>
        </authorList>
    </citation>
    <scope>NUCLEOTIDE SEQUENCE [LARGE SCALE GENOMIC DNA]</scope>
    <source>
        <strain evidence="7">Yugu1</strain>
    </source>
</reference>
<dbReference type="EMBL" id="CM003529">
    <property type="protein sequence ID" value="RCV13459.1"/>
    <property type="molecule type" value="Genomic_DNA"/>
</dbReference>
<accession>A0A368Q6A4</accession>